<accession>A0A6A3NUQ8</accession>
<dbReference type="AlphaFoldDB" id="A0A6A3NUQ8"/>
<name>A0A6A3NUQ8_9STRA</name>
<evidence type="ECO:0000313" key="1">
    <source>
        <dbReference type="EMBL" id="KAE9042972.1"/>
    </source>
</evidence>
<dbReference type="EMBL" id="QXFT01000112">
    <property type="protein sequence ID" value="KAE9354614.1"/>
    <property type="molecule type" value="Genomic_DNA"/>
</dbReference>
<dbReference type="EMBL" id="QXFU01000134">
    <property type="protein sequence ID" value="KAE9042972.1"/>
    <property type="molecule type" value="Genomic_DNA"/>
</dbReference>
<gene>
    <name evidence="2" type="ORF">PR001_g3494</name>
    <name evidence="1" type="ORF">PR002_g3609</name>
    <name evidence="3" type="ORF">PR003_g3276</name>
</gene>
<dbReference type="EMBL" id="QXFV01000132">
    <property type="protein sequence ID" value="KAE9049242.1"/>
    <property type="molecule type" value="Genomic_DNA"/>
</dbReference>
<proteinExistence type="predicted"/>
<dbReference type="Proteomes" id="UP000429607">
    <property type="component" value="Unassembled WGS sequence"/>
</dbReference>
<comment type="caution">
    <text evidence="2">The sequence shown here is derived from an EMBL/GenBank/DDBJ whole genome shotgun (WGS) entry which is preliminary data.</text>
</comment>
<keyword evidence="5" id="KW-1185">Reference proteome</keyword>
<evidence type="ECO:0000313" key="4">
    <source>
        <dbReference type="Proteomes" id="UP000429607"/>
    </source>
</evidence>
<reference evidence="4 6" key="1">
    <citation type="submission" date="2018-09" db="EMBL/GenBank/DDBJ databases">
        <title>Genomic investigation of the strawberry pathogen Phytophthora fragariae indicates pathogenicity is determined by transcriptional variation in three key races.</title>
        <authorList>
            <person name="Adams T.M."/>
            <person name="Armitage A.D."/>
            <person name="Sobczyk M.K."/>
            <person name="Bates H.J."/>
            <person name="Dunwell J.M."/>
            <person name="Nellist C.F."/>
            <person name="Harrison R.J."/>
        </authorList>
    </citation>
    <scope>NUCLEOTIDE SEQUENCE [LARGE SCALE GENOMIC DNA]</scope>
    <source>
        <strain evidence="2 4">SCRP249</strain>
        <strain evidence="1 6">SCRP324</strain>
        <strain evidence="3 5">SCRP333</strain>
    </source>
</reference>
<dbReference type="Proteomes" id="UP000435112">
    <property type="component" value="Unassembled WGS sequence"/>
</dbReference>
<dbReference type="Proteomes" id="UP000434957">
    <property type="component" value="Unassembled WGS sequence"/>
</dbReference>
<evidence type="ECO:0000313" key="2">
    <source>
        <dbReference type="EMBL" id="KAE9049242.1"/>
    </source>
</evidence>
<organism evidence="2 4">
    <name type="scientific">Phytophthora rubi</name>
    <dbReference type="NCBI Taxonomy" id="129364"/>
    <lineage>
        <taxon>Eukaryota</taxon>
        <taxon>Sar</taxon>
        <taxon>Stramenopiles</taxon>
        <taxon>Oomycota</taxon>
        <taxon>Peronosporomycetes</taxon>
        <taxon>Peronosporales</taxon>
        <taxon>Peronosporaceae</taxon>
        <taxon>Phytophthora</taxon>
    </lineage>
</organism>
<sequence>MAARPLSGLAAGTATRCNTFSCGAVTPTPYLTQVRPSRAIDTSKARLAPLRIHAAPSPRLARGDH</sequence>
<protein>
    <submittedName>
        <fullName evidence="2">Uncharacterized protein</fullName>
    </submittedName>
</protein>
<evidence type="ECO:0000313" key="3">
    <source>
        <dbReference type="EMBL" id="KAE9354614.1"/>
    </source>
</evidence>
<evidence type="ECO:0000313" key="5">
    <source>
        <dbReference type="Proteomes" id="UP000434957"/>
    </source>
</evidence>
<evidence type="ECO:0000313" key="6">
    <source>
        <dbReference type="Proteomes" id="UP000435112"/>
    </source>
</evidence>